<feature type="domain" description="RNase H type-1" evidence="1">
    <location>
        <begin position="15"/>
        <end position="84"/>
    </location>
</feature>
<comment type="caution">
    <text evidence="2">The sequence shown here is derived from an EMBL/GenBank/DDBJ whole genome shotgun (WGS) entry which is preliminary data.</text>
</comment>
<dbReference type="InterPro" id="IPR053151">
    <property type="entry name" value="RNase_H-like"/>
</dbReference>
<dbReference type="SUPFAM" id="SSF53098">
    <property type="entry name" value="Ribonuclease H-like"/>
    <property type="match status" value="1"/>
</dbReference>
<dbReference type="PANTHER" id="PTHR47723">
    <property type="entry name" value="OS05G0353850 PROTEIN"/>
    <property type="match status" value="1"/>
</dbReference>
<dbReference type="Pfam" id="PF13456">
    <property type="entry name" value="RVT_3"/>
    <property type="match status" value="1"/>
</dbReference>
<name>A0ABD2YLS0_9GENT</name>
<evidence type="ECO:0000313" key="2">
    <source>
        <dbReference type="EMBL" id="KAL3507120.1"/>
    </source>
</evidence>
<dbReference type="InterPro" id="IPR002156">
    <property type="entry name" value="RNaseH_domain"/>
</dbReference>
<dbReference type="InterPro" id="IPR012337">
    <property type="entry name" value="RNaseH-like_sf"/>
</dbReference>
<reference evidence="2 3" key="1">
    <citation type="submission" date="2024-11" db="EMBL/GenBank/DDBJ databases">
        <title>A near-complete genome assembly of Cinchona calisaya.</title>
        <authorList>
            <person name="Lian D.C."/>
            <person name="Zhao X.W."/>
            <person name="Wei L."/>
        </authorList>
    </citation>
    <scope>NUCLEOTIDE SEQUENCE [LARGE SCALE GENOMIC DNA]</scope>
    <source>
        <tissue evidence="2">Nenye</tissue>
    </source>
</reference>
<dbReference type="Gene3D" id="3.30.420.10">
    <property type="entry name" value="Ribonuclease H-like superfamily/Ribonuclease H"/>
    <property type="match status" value="1"/>
</dbReference>
<sequence length="175" mass="19291">MVVWSKPWAGSFEVNVGGSLQGNPGNSGSGGVIGDSNSYFLHGFSFYFGKGANLFAKAKALLEGLKLCVRLGIKLPTPETNSQLLHLVVHDASYFKSHQEEANLKILFKIELGSGHYIEGIKFMDDLIASVPTVLQSHKDKDDQAIWECEKSGVYSLKSAMNLFLSYQQKYHSIM</sequence>
<proteinExistence type="predicted"/>
<gene>
    <name evidence="2" type="ORF">ACH5RR_032502</name>
</gene>
<dbReference type="Proteomes" id="UP001630127">
    <property type="component" value="Unassembled WGS sequence"/>
</dbReference>
<organism evidence="2 3">
    <name type="scientific">Cinchona calisaya</name>
    <dbReference type="NCBI Taxonomy" id="153742"/>
    <lineage>
        <taxon>Eukaryota</taxon>
        <taxon>Viridiplantae</taxon>
        <taxon>Streptophyta</taxon>
        <taxon>Embryophyta</taxon>
        <taxon>Tracheophyta</taxon>
        <taxon>Spermatophyta</taxon>
        <taxon>Magnoliopsida</taxon>
        <taxon>eudicotyledons</taxon>
        <taxon>Gunneridae</taxon>
        <taxon>Pentapetalae</taxon>
        <taxon>asterids</taxon>
        <taxon>lamiids</taxon>
        <taxon>Gentianales</taxon>
        <taxon>Rubiaceae</taxon>
        <taxon>Cinchonoideae</taxon>
        <taxon>Cinchoneae</taxon>
        <taxon>Cinchona</taxon>
    </lineage>
</organism>
<evidence type="ECO:0000259" key="1">
    <source>
        <dbReference type="Pfam" id="PF13456"/>
    </source>
</evidence>
<evidence type="ECO:0000313" key="3">
    <source>
        <dbReference type="Proteomes" id="UP001630127"/>
    </source>
</evidence>
<accession>A0ABD2YLS0</accession>
<keyword evidence="3" id="KW-1185">Reference proteome</keyword>
<dbReference type="EMBL" id="JBJUIK010000013">
    <property type="protein sequence ID" value="KAL3507120.1"/>
    <property type="molecule type" value="Genomic_DNA"/>
</dbReference>
<protein>
    <recommendedName>
        <fullName evidence="1">RNase H type-1 domain-containing protein</fullName>
    </recommendedName>
</protein>
<dbReference type="InterPro" id="IPR036397">
    <property type="entry name" value="RNaseH_sf"/>
</dbReference>
<dbReference type="AlphaFoldDB" id="A0ABD2YLS0"/>
<dbReference type="PANTHER" id="PTHR47723:SF19">
    <property type="entry name" value="POLYNUCLEOTIDYL TRANSFERASE, RIBONUCLEASE H-LIKE SUPERFAMILY PROTEIN"/>
    <property type="match status" value="1"/>
</dbReference>